<dbReference type="Proteomes" id="UP000509367">
    <property type="component" value="Chromosome"/>
</dbReference>
<reference evidence="1 2" key="1">
    <citation type="submission" date="2020-06" db="EMBL/GenBank/DDBJ databases">
        <title>Oricola thermophila sp. nov. isolated from a tidal sediments.</title>
        <authorList>
            <person name="Kwon K.K."/>
            <person name="Yang S.-H."/>
            <person name="Park M.-J."/>
        </authorList>
    </citation>
    <scope>NUCLEOTIDE SEQUENCE [LARGE SCALE GENOMIC DNA]</scope>
    <source>
        <strain evidence="1 2">MEBiC13590</strain>
    </source>
</reference>
<keyword evidence="2" id="KW-1185">Reference proteome</keyword>
<name>A0A6N1VA63_9HYPH</name>
<dbReference type="AlphaFoldDB" id="A0A6N1VA63"/>
<evidence type="ECO:0000313" key="2">
    <source>
        <dbReference type="Proteomes" id="UP000509367"/>
    </source>
</evidence>
<dbReference type="KEGG" id="orm:HTY61_04835"/>
<dbReference type="RefSeq" id="WP_175275727.1">
    <property type="nucleotide sequence ID" value="NZ_CP054836.1"/>
</dbReference>
<evidence type="ECO:0000313" key="1">
    <source>
        <dbReference type="EMBL" id="QKV17830.1"/>
    </source>
</evidence>
<proteinExistence type="predicted"/>
<protein>
    <submittedName>
        <fullName evidence="1">Uncharacterized protein</fullName>
    </submittedName>
</protein>
<gene>
    <name evidence="1" type="ORF">HTY61_04835</name>
</gene>
<dbReference type="EMBL" id="CP054836">
    <property type="protein sequence ID" value="QKV17830.1"/>
    <property type="molecule type" value="Genomic_DNA"/>
</dbReference>
<organism evidence="1 2">
    <name type="scientific">Oricola thermophila</name>
    <dbReference type="NCBI Taxonomy" id="2742145"/>
    <lineage>
        <taxon>Bacteria</taxon>
        <taxon>Pseudomonadati</taxon>
        <taxon>Pseudomonadota</taxon>
        <taxon>Alphaproteobacteria</taxon>
        <taxon>Hyphomicrobiales</taxon>
        <taxon>Ahrensiaceae</taxon>
        <taxon>Oricola</taxon>
    </lineage>
</organism>
<accession>A0A6N1VA63</accession>
<sequence>MATLTFDYDEQNERIIYLNEDGKRRGAVWQPGWSNEWFWSLHGEERSITTGADKTKEGACTDIVAAYWKHIDKNAAFPAN</sequence>